<accession>A0A4Q5M2Q1</accession>
<dbReference type="InterPro" id="IPR036890">
    <property type="entry name" value="HATPase_C_sf"/>
</dbReference>
<evidence type="ECO:0000313" key="4">
    <source>
        <dbReference type="EMBL" id="RYU96636.1"/>
    </source>
</evidence>
<feature type="transmembrane region" description="Helical" evidence="1">
    <location>
        <begin position="9"/>
        <end position="29"/>
    </location>
</feature>
<keyword evidence="1" id="KW-1133">Transmembrane helix</keyword>
<dbReference type="Pfam" id="PF02518">
    <property type="entry name" value="HATPase_c"/>
    <property type="match status" value="1"/>
</dbReference>
<dbReference type="SUPFAM" id="SSF55874">
    <property type="entry name" value="ATPase domain of HSP90 chaperone/DNA topoisomerase II/histidine kinase"/>
    <property type="match status" value="1"/>
</dbReference>
<sequence>MKIKQLKYYLIPAFWLIVTLLMIGQDLLFSALRGNPVVWADTLIFKIKWLLYIPITFIVFWLGEKLPLQSPHLVKNLFINLLISLAVSFLAVIVYSVLVTWFWNLFIGQSQFSIIFRRNLAVSLFNEFVNYWIILATHKAYTIFRQFQQAQLDKANLEKQLSDAKLGFLKMQLQPHFLFNTHHNIIGLMQKGDTEKATKMLMKLSDLLRLSLKENNDDLVPLKNEVQLLQLYLDILKVRFEERLDYQILINNDLQKAFVPPMLLQPLVENAVKYGIEPFAKQGKIEISAQNGQDKLKLLVKDNGIDTFGHFNFGIGLMNTQERLKNLFGEEAKLDITSNTPDNGITVIITLPLLK</sequence>
<dbReference type="AlphaFoldDB" id="A0A4Q5M2Q1"/>
<dbReference type="GO" id="GO:0016020">
    <property type="term" value="C:membrane"/>
    <property type="evidence" value="ECO:0007669"/>
    <property type="project" value="InterPro"/>
</dbReference>
<evidence type="ECO:0000259" key="2">
    <source>
        <dbReference type="Pfam" id="PF02518"/>
    </source>
</evidence>
<keyword evidence="1" id="KW-0812">Transmembrane</keyword>
<feature type="transmembrane region" description="Helical" evidence="1">
    <location>
        <begin position="78"/>
        <end position="103"/>
    </location>
</feature>
<keyword evidence="1" id="KW-0472">Membrane</keyword>
<dbReference type="OrthoDB" id="9792992at2"/>
<dbReference type="InterPro" id="IPR050640">
    <property type="entry name" value="Bact_2-comp_sensor_kinase"/>
</dbReference>
<protein>
    <submittedName>
        <fullName evidence="4">Uncharacterized protein</fullName>
    </submittedName>
</protein>
<evidence type="ECO:0000259" key="3">
    <source>
        <dbReference type="Pfam" id="PF06580"/>
    </source>
</evidence>
<dbReference type="Gene3D" id="3.30.565.10">
    <property type="entry name" value="Histidine kinase-like ATPase, C-terminal domain"/>
    <property type="match status" value="1"/>
</dbReference>
<feature type="domain" description="Histidine kinase/HSP90-like ATPase" evidence="2">
    <location>
        <begin position="263"/>
        <end position="353"/>
    </location>
</feature>
<dbReference type="PANTHER" id="PTHR34220:SF7">
    <property type="entry name" value="SENSOR HISTIDINE KINASE YPDA"/>
    <property type="match status" value="1"/>
</dbReference>
<evidence type="ECO:0000256" key="1">
    <source>
        <dbReference type="SAM" id="Phobius"/>
    </source>
</evidence>
<dbReference type="RefSeq" id="WP_130019971.1">
    <property type="nucleotide sequence ID" value="NZ_SEWF01000006.1"/>
</dbReference>
<gene>
    <name evidence="4" type="ORF">EWM59_05660</name>
</gene>
<reference evidence="4 5" key="1">
    <citation type="submission" date="2019-02" db="EMBL/GenBank/DDBJ databases">
        <title>Bacterial novel species Emticicia sp. 17J42-9 isolated from soil.</title>
        <authorList>
            <person name="Jung H.-Y."/>
        </authorList>
    </citation>
    <scope>NUCLEOTIDE SEQUENCE [LARGE SCALE GENOMIC DNA]</scope>
    <source>
        <strain evidence="4 5">17J42-9</strain>
    </source>
</reference>
<dbReference type="EMBL" id="SEWF01000006">
    <property type="protein sequence ID" value="RYU96636.1"/>
    <property type="molecule type" value="Genomic_DNA"/>
</dbReference>
<name>A0A4Q5M2Q1_9BACT</name>
<evidence type="ECO:0000313" key="5">
    <source>
        <dbReference type="Proteomes" id="UP000293162"/>
    </source>
</evidence>
<feature type="transmembrane region" description="Helical" evidence="1">
    <location>
        <begin position="49"/>
        <end position="66"/>
    </location>
</feature>
<dbReference type="InterPro" id="IPR003594">
    <property type="entry name" value="HATPase_dom"/>
</dbReference>
<keyword evidence="5" id="KW-1185">Reference proteome</keyword>
<dbReference type="Proteomes" id="UP000293162">
    <property type="component" value="Unassembled WGS sequence"/>
</dbReference>
<dbReference type="GO" id="GO:0000155">
    <property type="term" value="F:phosphorelay sensor kinase activity"/>
    <property type="evidence" value="ECO:0007669"/>
    <property type="project" value="InterPro"/>
</dbReference>
<dbReference type="Pfam" id="PF06580">
    <property type="entry name" value="His_kinase"/>
    <property type="match status" value="1"/>
</dbReference>
<organism evidence="4 5">
    <name type="scientific">Emticicia agri</name>
    <dbReference type="NCBI Taxonomy" id="2492393"/>
    <lineage>
        <taxon>Bacteria</taxon>
        <taxon>Pseudomonadati</taxon>
        <taxon>Bacteroidota</taxon>
        <taxon>Cytophagia</taxon>
        <taxon>Cytophagales</taxon>
        <taxon>Leadbetterellaceae</taxon>
        <taxon>Emticicia</taxon>
    </lineage>
</organism>
<dbReference type="InterPro" id="IPR010559">
    <property type="entry name" value="Sig_transdc_His_kin_internal"/>
</dbReference>
<feature type="domain" description="Signal transduction histidine kinase internal region" evidence="3">
    <location>
        <begin position="164"/>
        <end position="244"/>
    </location>
</feature>
<comment type="caution">
    <text evidence="4">The sequence shown here is derived from an EMBL/GenBank/DDBJ whole genome shotgun (WGS) entry which is preliminary data.</text>
</comment>
<proteinExistence type="predicted"/>
<dbReference type="PANTHER" id="PTHR34220">
    <property type="entry name" value="SENSOR HISTIDINE KINASE YPDA"/>
    <property type="match status" value="1"/>
</dbReference>